<keyword evidence="4" id="KW-1185">Reference proteome</keyword>
<dbReference type="InterPro" id="IPR052895">
    <property type="entry name" value="HetReg/Transcr_Mod"/>
</dbReference>
<dbReference type="Pfam" id="PF06985">
    <property type="entry name" value="HET"/>
    <property type="match status" value="1"/>
</dbReference>
<evidence type="ECO:0000313" key="4">
    <source>
        <dbReference type="Proteomes" id="UP001174997"/>
    </source>
</evidence>
<protein>
    <submittedName>
        <fullName evidence="3">Heterokaryon incompatibility protein-domain-containing protein</fullName>
    </submittedName>
</protein>
<gene>
    <name evidence="3" type="ORF">QBC41DRAFT_285206</name>
</gene>
<reference evidence="3" key="1">
    <citation type="submission" date="2023-06" db="EMBL/GenBank/DDBJ databases">
        <title>Genome-scale phylogeny and comparative genomics of the fungal order Sordariales.</title>
        <authorList>
            <consortium name="Lawrence Berkeley National Laboratory"/>
            <person name="Hensen N."/>
            <person name="Bonometti L."/>
            <person name="Westerberg I."/>
            <person name="Brannstrom I.O."/>
            <person name="Guillou S."/>
            <person name="Cros-Aarteil S."/>
            <person name="Calhoun S."/>
            <person name="Haridas S."/>
            <person name="Kuo A."/>
            <person name="Mondo S."/>
            <person name="Pangilinan J."/>
            <person name="Riley R."/>
            <person name="Labutti K."/>
            <person name="Andreopoulos B."/>
            <person name="Lipzen A."/>
            <person name="Chen C."/>
            <person name="Yanf M."/>
            <person name="Daum C."/>
            <person name="Ng V."/>
            <person name="Clum A."/>
            <person name="Steindorff A."/>
            <person name="Ohm R."/>
            <person name="Martin F."/>
            <person name="Silar P."/>
            <person name="Natvig D."/>
            <person name="Lalanne C."/>
            <person name="Gautier V."/>
            <person name="Ament-Velasquez S.L."/>
            <person name="Kruys A."/>
            <person name="Hutchinson M.I."/>
            <person name="Powell A.J."/>
            <person name="Barry K."/>
            <person name="Miller A.N."/>
            <person name="Grigoriev I.V."/>
            <person name="Debuchy R."/>
            <person name="Gladieux P."/>
            <person name="Thoren M.H."/>
            <person name="Johannesson H."/>
        </authorList>
    </citation>
    <scope>NUCLEOTIDE SEQUENCE</scope>
    <source>
        <strain evidence="3">CBS 307.81</strain>
    </source>
</reference>
<accession>A0AA40D470</accession>
<dbReference type="EMBL" id="JAULSY010000141">
    <property type="protein sequence ID" value="KAK0662480.1"/>
    <property type="molecule type" value="Genomic_DNA"/>
</dbReference>
<feature type="domain" description="Heterokaryon incompatibility" evidence="2">
    <location>
        <begin position="45"/>
        <end position="217"/>
    </location>
</feature>
<organism evidence="3 4">
    <name type="scientific">Cercophora samala</name>
    <dbReference type="NCBI Taxonomy" id="330535"/>
    <lineage>
        <taxon>Eukaryota</taxon>
        <taxon>Fungi</taxon>
        <taxon>Dikarya</taxon>
        <taxon>Ascomycota</taxon>
        <taxon>Pezizomycotina</taxon>
        <taxon>Sordariomycetes</taxon>
        <taxon>Sordariomycetidae</taxon>
        <taxon>Sordariales</taxon>
        <taxon>Lasiosphaeriaceae</taxon>
        <taxon>Cercophora</taxon>
    </lineage>
</organism>
<keyword evidence="1" id="KW-1133">Transmembrane helix</keyword>
<name>A0AA40D470_9PEZI</name>
<proteinExistence type="predicted"/>
<dbReference type="PANTHER" id="PTHR24148:SF64">
    <property type="entry name" value="HETEROKARYON INCOMPATIBILITY DOMAIN-CONTAINING PROTEIN"/>
    <property type="match status" value="1"/>
</dbReference>
<dbReference type="Pfam" id="PF26639">
    <property type="entry name" value="Het-6_barrel"/>
    <property type="match status" value="1"/>
</dbReference>
<comment type="caution">
    <text evidence="3">The sequence shown here is derived from an EMBL/GenBank/DDBJ whole genome shotgun (WGS) entry which is preliminary data.</text>
</comment>
<feature type="transmembrane region" description="Helical" evidence="1">
    <location>
        <begin position="626"/>
        <end position="650"/>
    </location>
</feature>
<dbReference type="AlphaFoldDB" id="A0AA40D470"/>
<feature type="transmembrane region" description="Helical" evidence="1">
    <location>
        <begin position="583"/>
        <end position="606"/>
    </location>
</feature>
<dbReference type="PANTHER" id="PTHR24148">
    <property type="entry name" value="ANKYRIN REPEAT DOMAIN-CONTAINING PROTEIN 39 HOMOLOG-RELATED"/>
    <property type="match status" value="1"/>
</dbReference>
<evidence type="ECO:0000256" key="1">
    <source>
        <dbReference type="SAM" id="Phobius"/>
    </source>
</evidence>
<dbReference type="Proteomes" id="UP001174997">
    <property type="component" value="Unassembled WGS sequence"/>
</dbReference>
<evidence type="ECO:0000259" key="2">
    <source>
        <dbReference type="Pfam" id="PF06985"/>
    </source>
</evidence>
<evidence type="ECO:0000313" key="3">
    <source>
        <dbReference type="EMBL" id="KAK0662480.1"/>
    </source>
</evidence>
<feature type="transmembrane region" description="Helical" evidence="1">
    <location>
        <begin position="475"/>
        <end position="495"/>
    </location>
</feature>
<keyword evidence="1" id="KW-0812">Transmembrane</keyword>
<sequence>MTSPSLHLDLPIPPPSNTTSPYIRLLTFWDRRWTLEVAPLATTQYKALSYVWGDPKNPLPIQCNGVELRVTRNLYWALQHLSINFPSQRLWVDAICIDQNDSAPEKGEQLDLMGEIYFQAEEVLIWLTESFLPDNTHLCFQACKVYAERWRDKEFKMKLLAQLWAGADFIDQNLNGIHDATIAAALREDNPFTESIILGLLQILRHPYWSRVWVIQEMSLAFKSRILTENCTLDWDDFKILILTMEKCLPWFLRGMGPNFRALDETTRIQKDQGPRLFYGLSDLLVQFRWSCAKDGRDKVYGLLGLLHLDDHHFFMDDLPGPKGAISIAQCYTHIAFKILQQSQDLTLLVQCSSPSFIKRDKTLPSWVPDWEYDSTHLPPPRWGLTEGNHYNRIGDVRSALYKAYNASADSQCPPPMLRDGHVLILHGMLVGKVTAVCRPIELHHQFVGSLTPRGTLQLMPRSSREETITRLNNGIIWSVFSTRWGLFMIALNYFENCLRKGAAMEVLLEYADLALSDGTWPGDTTETDPLYAMFETLMKGPRGIELVDPRFTDHPNQGFIEEAIAEFHIQARSIRWNPCFRLLRLIGLCHYFPSVYHLLLGINFFNLGKIPLSLLGWMGLQAAAILLANFVLKSGIVSYLVTAVGGFFLNRKLSYVLSMPYRLDTVILTPLDHALARLADGRLALVPHDTQVGDDVSLLAGGRSPFVVKRTRCNGFKLVGDCYVDGIMEGEAWREWEINEMEFV</sequence>
<dbReference type="InterPro" id="IPR010730">
    <property type="entry name" value="HET"/>
</dbReference>
<keyword evidence="1" id="KW-0472">Membrane</keyword>